<feature type="compositionally biased region" description="Polar residues" evidence="1">
    <location>
        <begin position="23"/>
        <end position="38"/>
    </location>
</feature>
<evidence type="ECO:0000256" key="1">
    <source>
        <dbReference type="SAM" id="MobiDB-lite"/>
    </source>
</evidence>
<feature type="region of interest" description="Disordered" evidence="1">
    <location>
        <begin position="189"/>
        <end position="210"/>
    </location>
</feature>
<name>A0AAV9PTI1_9PEZI</name>
<sequence>MSASNLLHTAHPGPPQYRHTNDAGVQSSKLPVQESELSSRVRYVTAIPRATQYSDDLPTLSNHRPRQLHRSSSEISLGHYYGGPKSPFAPRPQIYRGVTTPPPDPRRPSARPENIGDGPSQLSLGQGTTDHPNSISYPTRVSSLARPSKGQNGSTSLKRLATDTRSRETRTLEEQRPLYRTTSRLGKDKASLNRPVKSHRRRVSRDVSGSSSYSWKSHLAPLPELADWVPVCAVRNSAIQSTIVHDDLVAGKDARSTVVPQPLLNATSTCSEGKRLHTKLMVNAGHLRGSSGLSKYTDDWGLQSMPYDGST</sequence>
<organism evidence="2 3">
    <name type="scientific">Vermiconidia calcicola</name>
    <dbReference type="NCBI Taxonomy" id="1690605"/>
    <lineage>
        <taxon>Eukaryota</taxon>
        <taxon>Fungi</taxon>
        <taxon>Dikarya</taxon>
        <taxon>Ascomycota</taxon>
        <taxon>Pezizomycotina</taxon>
        <taxon>Dothideomycetes</taxon>
        <taxon>Dothideomycetidae</taxon>
        <taxon>Mycosphaerellales</taxon>
        <taxon>Extremaceae</taxon>
        <taxon>Vermiconidia</taxon>
    </lineage>
</organism>
<feature type="region of interest" description="Disordered" evidence="1">
    <location>
        <begin position="1"/>
        <end position="39"/>
    </location>
</feature>
<evidence type="ECO:0000313" key="2">
    <source>
        <dbReference type="EMBL" id="KAK5527657.1"/>
    </source>
</evidence>
<feature type="compositionally biased region" description="Basic and acidic residues" evidence="1">
    <location>
        <begin position="160"/>
        <end position="175"/>
    </location>
</feature>
<gene>
    <name evidence="2" type="ORF">LTR25_010980</name>
</gene>
<reference evidence="2 3" key="1">
    <citation type="submission" date="2023-06" db="EMBL/GenBank/DDBJ databases">
        <title>Black Yeasts Isolated from many extreme environments.</title>
        <authorList>
            <person name="Coleine C."/>
            <person name="Stajich J.E."/>
            <person name="Selbmann L."/>
        </authorList>
    </citation>
    <scope>NUCLEOTIDE SEQUENCE [LARGE SCALE GENOMIC DNA]</scope>
    <source>
        <strain evidence="2 3">CCFEE 5887</strain>
    </source>
</reference>
<dbReference type="Proteomes" id="UP001345827">
    <property type="component" value="Unassembled WGS sequence"/>
</dbReference>
<feature type="region of interest" description="Disordered" evidence="1">
    <location>
        <begin position="76"/>
        <end position="175"/>
    </location>
</feature>
<feature type="compositionally biased region" description="Polar residues" evidence="1">
    <location>
        <begin position="120"/>
        <end position="142"/>
    </location>
</feature>
<proteinExistence type="predicted"/>
<dbReference type="EMBL" id="JAXLQG010000037">
    <property type="protein sequence ID" value="KAK5527657.1"/>
    <property type="molecule type" value="Genomic_DNA"/>
</dbReference>
<keyword evidence="3" id="KW-1185">Reference proteome</keyword>
<evidence type="ECO:0000313" key="3">
    <source>
        <dbReference type="Proteomes" id="UP001345827"/>
    </source>
</evidence>
<comment type="caution">
    <text evidence="2">The sequence shown here is derived from an EMBL/GenBank/DDBJ whole genome shotgun (WGS) entry which is preliminary data.</text>
</comment>
<dbReference type="AlphaFoldDB" id="A0AAV9PTI1"/>
<accession>A0AAV9PTI1</accession>
<protein>
    <submittedName>
        <fullName evidence="2">Uncharacterized protein</fullName>
    </submittedName>
</protein>